<evidence type="ECO:0000259" key="4">
    <source>
        <dbReference type="SMART" id="SM00822"/>
    </source>
</evidence>
<dbReference type="InterPro" id="IPR036291">
    <property type="entry name" value="NAD(P)-bd_dom_sf"/>
</dbReference>
<comment type="similarity">
    <text evidence="1 3">Belongs to the short-chain dehydrogenases/reductases (SDR) family.</text>
</comment>
<name>A0A0M6Y383_9HYPH</name>
<dbReference type="EC" id="1.1.1.-" evidence="5"/>
<dbReference type="SUPFAM" id="SSF51735">
    <property type="entry name" value="NAD(P)-binding Rossmann-fold domains"/>
    <property type="match status" value="1"/>
</dbReference>
<dbReference type="PANTHER" id="PTHR43639">
    <property type="entry name" value="OXIDOREDUCTASE, SHORT-CHAIN DEHYDROGENASE/REDUCTASE FAMILY (AFU_ORTHOLOGUE AFUA_5G02870)"/>
    <property type="match status" value="1"/>
</dbReference>
<dbReference type="SMART" id="SM00822">
    <property type="entry name" value="PKS_KR"/>
    <property type="match status" value="1"/>
</dbReference>
<dbReference type="PANTHER" id="PTHR43639:SF1">
    <property type="entry name" value="SHORT-CHAIN DEHYDROGENASE_REDUCTASE FAMILY PROTEIN"/>
    <property type="match status" value="1"/>
</dbReference>
<dbReference type="PRINTS" id="PR00081">
    <property type="entry name" value="GDHRDH"/>
</dbReference>
<dbReference type="GO" id="GO:0016491">
    <property type="term" value="F:oxidoreductase activity"/>
    <property type="evidence" value="ECO:0007669"/>
    <property type="project" value="UniProtKB-KW"/>
</dbReference>
<evidence type="ECO:0000256" key="3">
    <source>
        <dbReference type="RuleBase" id="RU000363"/>
    </source>
</evidence>
<evidence type="ECO:0000313" key="5">
    <source>
        <dbReference type="EMBL" id="CTQ43747.1"/>
    </source>
</evidence>
<dbReference type="Pfam" id="PF00106">
    <property type="entry name" value="adh_short"/>
    <property type="match status" value="1"/>
</dbReference>
<accession>A0A0M6Y383</accession>
<dbReference type="RefSeq" id="WP_082444523.1">
    <property type="nucleotide sequence ID" value="NZ_CXST01000001.1"/>
</dbReference>
<dbReference type="CDD" id="cd05233">
    <property type="entry name" value="SDR_c"/>
    <property type="match status" value="1"/>
</dbReference>
<dbReference type="Proteomes" id="UP000048926">
    <property type="component" value="Unassembled WGS sequence"/>
</dbReference>
<dbReference type="InterPro" id="IPR057326">
    <property type="entry name" value="KR_dom"/>
</dbReference>
<dbReference type="STRING" id="187304.B0E33_18510"/>
<dbReference type="AlphaFoldDB" id="A0A0M6Y383"/>
<dbReference type="InterPro" id="IPR020904">
    <property type="entry name" value="Sc_DH/Rdtase_CS"/>
</dbReference>
<dbReference type="InterPro" id="IPR002347">
    <property type="entry name" value="SDR_fam"/>
</dbReference>
<dbReference type="Gene3D" id="3.40.50.720">
    <property type="entry name" value="NAD(P)-binding Rossmann-like Domain"/>
    <property type="match status" value="1"/>
</dbReference>
<reference evidence="6" key="1">
    <citation type="submission" date="2015-07" db="EMBL/GenBank/DDBJ databases">
        <authorList>
            <person name="Rodrigo-Torres Lidia"/>
            <person name="Arahal R.David."/>
        </authorList>
    </citation>
    <scope>NUCLEOTIDE SEQUENCE [LARGE SCALE GENOMIC DNA]</scope>
    <source>
        <strain evidence="6">CECT 4801</strain>
    </source>
</reference>
<sequence length="225" mass="23345">MSRILLTGASGRVGRALIERLASPEFEFALVGRSAESLRQLSDEIHARGGSAHIIEANLSSKTTPETVVQQAATAMGGLDVLIHGAAAYGFQPFAPSSPELLLRVLETSLQSAILLTHAAIPALKLSNKAVVVQIASTAGLRPVSEAVVYSAAKAGMIAFGQALRPEVEGLGIALHTVIPGQLQLQPGDTGLPPAHVAQCIHELILQRATGCAGTDVILDETPSE</sequence>
<organism evidence="5 6">
    <name type="scientific">Roseibium aggregatum</name>
    <dbReference type="NCBI Taxonomy" id="187304"/>
    <lineage>
        <taxon>Bacteria</taxon>
        <taxon>Pseudomonadati</taxon>
        <taxon>Pseudomonadota</taxon>
        <taxon>Alphaproteobacteria</taxon>
        <taxon>Hyphomicrobiales</taxon>
        <taxon>Stappiaceae</taxon>
        <taxon>Roseibium</taxon>
    </lineage>
</organism>
<dbReference type="PROSITE" id="PS00061">
    <property type="entry name" value="ADH_SHORT"/>
    <property type="match status" value="1"/>
</dbReference>
<dbReference type="PRINTS" id="PR00080">
    <property type="entry name" value="SDRFAMILY"/>
</dbReference>
<feature type="domain" description="Ketoreductase" evidence="4">
    <location>
        <begin position="2"/>
        <end position="182"/>
    </location>
</feature>
<evidence type="ECO:0000313" key="6">
    <source>
        <dbReference type="Proteomes" id="UP000048926"/>
    </source>
</evidence>
<dbReference type="OrthoDB" id="9790785at2"/>
<keyword evidence="6" id="KW-1185">Reference proteome</keyword>
<evidence type="ECO:0000256" key="1">
    <source>
        <dbReference type="ARBA" id="ARBA00006484"/>
    </source>
</evidence>
<evidence type="ECO:0000256" key="2">
    <source>
        <dbReference type="ARBA" id="ARBA00023002"/>
    </source>
</evidence>
<keyword evidence="2 5" id="KW-0560">Oxidoreductase</keyword>
<dbReference type="EMBL" id="CXST01000001">
    <property type="protein sequence ID" value="CTQ43747.1"/>
    <property type="molecule type" value="Genomic_DNA"/>
</dbReference>
<protein>
    <submittedName>
        <fullName evidence="5">NADP-dependent 3-hydroxy acid dehydrogenase YdfG</fullName>
        <ecNumber evidence="5">1.1.1.-</ecNumber>
    </submittedName>
</protein>
<gene>
    <name evidence="5" type="primary">ydfG_2</name>
    <name evidence="5" type="ORF">LAL4801_02189</name>
</gene>
<proteinExistence type="inferred from homology"/>